<reference evidence="6" key="1">
    <citation type="submission" date="2014-11" db="EMBL/GenBank/DDBJ databases">
        <title>Draft genome sequence of Hydrogenophaga intermedia S1.</title>
        <authorList>
            <person name="Gan H.M."/>
            <person name="Chew T.H."/>
            <person name="Stolz A."/>
        </authorList>
    </citation>
    <scope>NUCLEOTIDE SEQUENCE [LARGE SCALE GENOMIC DNA]</scope>
    <source>
        <strain evidence="6">S1</strain>
    </source>
</reference>
<dbReference type="Pfam" id="PF01814">
    <property type="entry name" value="Hemerythrin"/>
    <property type="match status" value="1"/>
</dbReference>
<dbReference type="NCBIfam" id="TIGR02481">
    <property type="entry name" value="hemeryth_dom"/>
    <property type="match status" value="1"/>
</dbReference>
<dbReference type="SUPFAM" id="SSF47188">
    <property type="entry name" value="Hemerythrin-like"/>
    <property type="match status" value="1"/>
</dbReference>
<evidence type="ECO:0000256" key="1">
    <source>
        <dbReference type="ARBA" id="ARBA00010587"/>
    </source>
</evidence>
<name>A0A1L1PQP2_HYDIT</name>
<dbReference type="Proteomes" id="UP000028878">
    <property type="component" value="Unassembled WGS sequence"/>
</dbReference>
<sequence>MSHDLDAFMRRHEHLTGDARIDTLHEEFYALLQALREAPREQAADALLALITHTREHFAHEDDEMTSGNYPIRECHIDEHAEVMTSLVQVHERLCQDDHSALPRLVQALEDWFPGHVQHLDSALAQWLVKRRHNAQPIMLRRHAASPG</sequence>
<gene>
    <name evidence="5" type="ORF">BN948_02810</name>
</gene>
<dbReference type="InterPro" id="IPR012827">
    <property type="entry name" value="Hemerythrin_metal-bd"/>
</dbReference>
<keyword evidence="3" id="KW-0408">Iron</keyword>
<dbReference type="InterPro" id="IPR035938">
    <property type="entry name" value="Hemerythrin-like_sf"/>
</dbReference>
<feature type="domain" description="Hemerythrin-like" evidence="4">
    <location>
        <begin position="17"/>
        <end position="127"/>
    </location>
</feature>
<evidence type="ECO:0000256" key="2">
    <source>
        <dbReference type="ARBA" id="ARBA00022723"/>
    </source>
</evidence>
<organism evidence="5 6">
    <name type="scientific">Hydrogenophaga intermedia</name>
    <dbReference type="NCBI Taxonomy" id="65786"/>
    <lineage>
        <taxon>Bacteria</taxon>
        <taxon>Pseudomonadati</taxon>
        <taxon>Pseudomonadota</taxon>
        <taxon>Betaproteobacteria</taxon>
        <taxon>Burkholderiales</taxon>
        <taxon>Comamonadaceae</taxon>
        <taxon>Hydrogenophaga</taxon>
    </lineage>
</organism>
<keyword evidence="6" id="KW-1185">Reference proteome</keyword>
<accession>A0A1L1PQP2</accession>
<keyword evidence="2" id="KW-0479">Metal-binding</keyword>
<protein>
    <submittedName>
        <fullName evidence="5">Hemerythrin-like metal-binding protein</fullName>
    </submittedName>
</protein>
<evidence type="ECO:0000313" key="6">
    <source>
        <dbReference type="Proteomes" id="UP000028878"/>
    </source>
</evidence>
<evidence type="ECO:0000256" key="3">
    <source>
        <dbReference type="ARBA" id="ARBA00023004"/>
    </source>
</evidence>
<dbReference type="EMBL" id="CCAE010000022">
    <property type="protein sequence ID" value="CDN88376.1"/>
    <property type="molecule type" value="Genomic_DNA"/>
</dbReference>
<dbReference type="CDD" id="cd12107">
    <property type="entry name" value="Hemerythrin"/>
    <property type="match status" value="1"/>
</dbReference>
<evidence type="ECO:0000313" key="5">
    <source>
        <dbReference type="EMBL" id="CDN88376.1"/>
    </source>
</evidence>
<evidence type="ECO:0000259" key="4">
    <source>
        <dbReference type="Pfam" id="PF01814"/>
    </source>
</evidence>
<dbReference type="InterPro" id="IPR012312">
    <property type="entry name" value="Hemerythrin-like"/>
</dbReference>
<proteinExistence type="inferred from homology"/>
<dbReference type="AlphaFoldDB" id="A0A1L1PQP2"/>
<dbReference type="GO" id="GO:0046872">
    <property type="term" value="F:metal ion binding"/>
    <property type="evidence" value="ECO:0007669"/>
    <property type="project" value="UniProtKB-KW"/>
</dbReference>
<dbReference type="Gene3D" id="1.20.120.50">
    <property type="entry name" value="Hemerythrin-like"/>
    <property type="match status" value="1"/>
</dbReference>
<dbReference type="RefSeq" id="WP_009515055.1">
    <property type="nucleotide sequence ID" value="NZ_CCAE010000022.1"/>
</dbReference>
<comment type="similarity">
    <text evidence="1">Belongs to the hemerythrin family.</text>
</comment>